<name>A0A4R1QMH6_9FIRM</name>
<reference evidence="2 3" key="1">
    <citation type="submission" date="2019-03" db="EMBL/GenBank/DDBJ databases">
        <title>Genomic Encyclopedia of Type Strains, Phase IV (KMG-IV): sequencing the most valuable type-strain genomes for metagenomic binning, comparative biology and taxonomic classification.</title>
        <authorList>
            <person name="Goeker M."/>
        </authorList>
    </citation>
    <scope>NUCLEOTIDE SEQUENCE [LARGE SCALE GENOMIC DNA]</scope>
    <source>
        <strain evidence="2 3">DSM 100451</strain>
    </source>
</reference>
<organism evidence="2 3">
    <name type="scientific">Allofournierella massiliensis</name>
    <dbReference type="NCBI Taxonomy" id="1650663"/>
    <lineage>
        <taxon>Bacteria</taxon>
        <taxon>Bacillati</taxon>
        <taxon>Bacillota</taxon>
        <taxon>Clostridia</taxon>
        <taxon>Eubacteriales</taxon>
        <taxon>Oscillospiraceae</taxon>
        <taxon>Allofournierella</taxon>
    </lineage>
</organism>
<evidence type="ECO:0000313" key="2">
    <source>
        <dbReference type="EMBL" id="TCL54929.1"/>
    </source>
</evidence>
<accession>A0A4R1QMH6</accession>
<dbReference type="EMBL" id="SLUM01000019">
    <property type="protein sequence ID" value="TCL54929.1"/>
    <property type="molecule type" value="Genomic_DNA"/>
</dbReference>
<dbReference type="PROSITE" id="PS50943">
    <property type="entry name" value="HTH_CROC1"/>
    <property type="match status" value="1"/>
</dbReference>
<dbReference type="Proteomes" id="UP000295184">
    <property type="component" value="Unassembled WGS sequence"/>
</dbReference>
<gene>
    <name evidence="2" type="ORF">EDD77_11953</name>
</gene>
<evidence type="ECO:0000313" key="3">
    <source>
        <dbReference type="Proteomes" id="UP000295184"/>
    </source>
</evidence>
<dbReference type="GO" id="GO:0003677">
    <property type="term" value="F:DNA binding"/>
    <property type="evidence" value="ECO:0007669"/>
    <property type="project" value="InterPro"/>
</dbReference>
<dbReference type="OrthoDB" id="1653613at2"/>
<dbReference type="InterPro" id="IPR001387">
    <property type="entry name" value="Cro/C1-type_HTH"/>
</dbReference>
<dbReference type="SUPFAM" id="SSF47413">
    <property type="entry name" value="lambda repressor-like DNA-binding domains"/>
    <property type="match status" value="1"/>
</dbReference>
<sequence>MTVKQLIDMACAYSGMSKADLARNAGWSPQTLSNRLNTGKFSMEDWEKIGSALGATVKIVIEFPDGKRIE</sequence>
<comment type="caution">
    <text evidence="2">The sequence shown here is derived from an EMBL/GenBank/DDBJ whole genome shotgun (WGS) entry which is preliminary data.</text>
</comment>
<proteinExistence type="predicted"/>
<protein>
    <recommendedName>
        <fullName evidence="1">HTH cro/C1-type domain-containing protein</fullName>
    </recommendedName>
</protein>
<dbReference type="RefSeq" id="WP_058964391.1">
    <property type="nucleotide sequence ID" value="NZ_CABKVM010000017.1"/>
</dbReference>
<feature type="domain" description="HTH cro/C1-type" evidence="1">
    <location>
        <begin position="15"/>
        <end position="60"/>
    </location>
</feature>
<dbReference type="InterPro" id="IPR010982">
    <property type="entry name" value="Lambda_DNA-bd_dom_sf"/>
</dbReference>
<dbReference type="CDD" id="cd00093">
    <property type="entry name" value="HTH_XRE"/>
    <property type="match status" value="1"/>
</dbReference>
<dbReference type="STRING" id="1650663.GCA_001486665_02000"/>
<dbReference type="AlphaFoldDB" id="A0A4R1QMH6"/>
<evidence type="ECO:0000259" key="1">
    <source>
        <dbReference type="PROSITE" id="PS50943"/>
    </source>
</evidence>